<dbReference type="AlphaFoldDB" id="A0A1H6UD88"/>
<evidence type="ECO:0000313" key="3">
    <source>
        <dbReference type="Proteomes" id="UP000199005"/>
    </source>
</evidence>
<gene>
    <name evidence="2" type="ORF">SAMN04244573_02512</name>
    <name evidence="1" type="ORF">SAMN04244579_02388</name>
</gene>
<sequence length="104" mass="11628">MNRQQLKARAARDIFRRHREDSLGSYQDMSSGLLDGLELVLARDVERVGEDGVLLVDQVQISVRAEQLPKVRRDGMFTLDGKSWLVTVPVRNDGVIVTAAVRPA</sequence>
<reference evidence="3 4" key="1">
    <citation type="submission" date="2016-10" db="EMBL/GenBank/DDBJ databases">
        <authorList>
            <person name="de Groot N.N."/>
        </authorList>
    </citation>
    <scope>NUCLEOTIDE SEQUENCE [LARGE SCALE GENOMIC DNA]</scope>
    <source>
        <strain evidence="1 3">DSM 1041</strain>
        <strain evidence="2 4">DSM 378</strain>
    </source>
</reference>
<evidence type="ECO:0000313" key="1">
    <source>
        <dbReference type="EMBL" id="SEI90373.1"/>
    </source>
</evidence>
<evidence type="ECO:0000313" key="4">
    <source>
        <dbReference type="Proteomes" id="UP000199267"/>
    </source>
</evidence>
<dbReference type="EMBL" id="FOFJ01000021">
    <property type="protein sequence ID" value="SEQ91158.1"/>
    <property type="molecule type" value="Genomic_DNA"/>
</dbReference>
<dbReference type="Proteomes" id="UP000199005">
    <property type="component" value="Unassembled WGS sequence"/>
</dbReference>
<evidence type="ECO:0000313" key="2">
    <source>
        <dbReference type="EMBL" id="SEQ91158.1"/>
    </source>
</evidence>
<dbReference type="STRING" id="170623.SAMN04244579_02388"/>
<protein>
    <submittedName>
        <fullName evidence="1">Uncharacterized protein</fullName>
    </submittedName>
</protein>
<dbReference type="EMBL" id="FNYO01000026">
    <property type="protein sequence ID" value="SEI90373.1"/>
    <property type="molecule type" value="Genomic_DNA"/>
</dbReference>
<dbReference type="RefSeq" id="WP_090622408.1">
    <property type="nucleotide sequence ID" value="NZ_FNYO01000026.1"/>
</dbReference>
<name>A0A1H6UD88_9GAMM</name>
<dbReference type="Proteomes" id="UP000199267">
    <property type="component" value="Unassembled WGS sequence"/>
</dbReference>
<proteinExistence type="predicted"/>
<organism evidence="1 3">
    <name type="scientific">Azotobacter beijerinckii</name>
    <dbReference type="NCBI Taxonomy" id="170623"/>
    <lineage>
        <taxon>Bacteria</taxon>
        <taxon>Pseudomonadati</taxon>
        <taxon>Pseudomonadota</taxon>
        <taxon>Gammaproteobacteria</taxon>
        <taxon>Pseudomonadales</taxon>
        <taxon>Pseudomonadaceae</taxon>
        <taxon>Azotobacter</taxon>
    </lineage>
</organism>
<accession>A0A1H6UD88</accession>